<evidence type="ECO:0000313" key="1">
    <source>
        <dbReference type="EMBL" id="XCH43020.1"/>
    </source>
</evidence>
<reference evidence="1" key="1">
    <citation type="submission" date="2024-04" db="EMBL/GenBank/DDBJ databases">
        <authorList>
            <person name="Asai D.J."/>
            <person name="Lewis C.M."/>
            <person name="Viland M.D."/>
            <person name="Garlena R.A."/>
            <person name="Russell D.A."/>
            <person name="Jacobs-Sera D."/>
            <person name="Hatfull G.F."/>
        </authorList>
    </citation>
    <scope>NUCLEOTIDE SEQUENCE</scope>
</reference>
<proteinExistence type="predicted"/>
<organism evidence="1">
    <name type="scientific">Mycobacterium phage JustASigh</name>
    <dbReference type="NCBI Taxonomy" id="3158894"/>
    <lineage>
        <taxon>Viruses</taxon>
        <taxon>Duplodnaviria</taxon>
        <taxon>Heunggongvirae</taxon>
        <taxon>Uroviricota</taxon>
        <taxon>Caudoviricetes</taxon>
    </lineage>
</organism>
<accession>A0AAU8GQE2</accession>
<protein>
    <submittedName>
        <fullName evidence="1">Uncharacterized protein</fullName>
    </submittedName>
</protein>
<dbReference type="EMBL" id="PP750961">
    <property type="protein sequence ID" value="XCH43020.1"/>
    <property type="molecule type" value="Genomic_DNA"/>
</dbReference>
<name>A0AAU8GQE2_9CAUD</name>
<gene>
    <name evidence="1" type="primary">37</name>
    <name evidence="1" type="ORF">PBI_JUSTASIGH_37</name>
</gene>
<sequence length="76" mass="8111">MAAGERPDDVRIVDKVTGEVTPCELAYEGIDENGVGVWVVSEDNKFDPLRQLIRVGRLPGKTAIMFPTQPGGGGKG</sequence>